<name>A0A8H7QEE0_9FUNG</name>
<dbReference type="OrthoDB" id="2290055at2759"/>
<reference evidence="1" key="1">
    <citation type="submission" date="2020-12" db="EMBL/GenBank/DDBJ databases">
        <title>Metabolic potential, ecology and presence of endohyphal bacteria is reflected in genomic diversity of Mucoromycotina.</title>
        <authorList>
            <person name="Muszewska A."/>
            <person name="Okrasinska A."/>
            <person name="Steczkiewicz K."/>
            <person name="Drgas O."/>
            <person name="Orlowska M."/>
            <person name="Perlinska-Lenart U."/>
            <person name="Aleksandrzak-Piekarczyk T."/>
            <person name="Szatraj K."/>
            <person name="Zielenkiewicz U."/>
            <person name="Pilsyk S."/>
            <person name="Malc E."/>
            <person name="Mieczkowski P."/>
            <person name="Kruszewska J.S."/>
            <person name="Biernat P."/>
            <person name="Pawlowska J."/>
        </authorList>
    </citation>
    <scope>NUCLEOTIDE SEQUENCE</scope>
    <source>
        <strain evidence="1">CBS 226.32</strain>
    </source>
</reference>
<dbReference type="Proteomes" id="UP000650833">
    <property type="component" value="Unassembled WGS sequence"/>
</dbReference>
<dbReference type="EMBL" id="JAEPRC010001048">
    <property type="protein sequence ID" value="KAG2190138.1"/>
    <property type="molecule type" value="Genomic_DNA"/>
</dbReference>
<comment type="caution">
    <text evidence="1">The sequence shown here is derived from an EMBL/GenBank/DDBJ whole genome shotgun (WGS) entry which is preliminary data.</text>
</comment>
<dbReference type="AlphaFoldDB" id="A0A8H7QEE0"/>
<sequence>MDLEATFKADISGWLEYENKRKSTNHKNLFSQQNLIVSDSLPEKLLESLDSTLSYYNYSPEALEALHNTVFYNVIHSQDYTVDFEVVNFSEGVDYRILYHICERFNLHKYTCYELWKMPAQDALNFIMQTFAFTNKPLRHFHHILIKLVQKNAEFKDIPYQHVIEFILNQFECDLGADLVSHHLPYNLQIFYDCILDNNQFAKKNPNQKESSRKSTMKLIHLVEKIIDVILTKKKNNALTRDCYSLLKMIFDLSGTELPAFLLNEPNSPSISIPVQTCQDVRIQQHDLKYDWHKLMQQQDANTTTHEQAFLVICWHLQSKCLVLNNMYQNDVNENDGFCRLEEKIHQEIVKKDIAKCKIWCIFSIRNRASFWKSTLKVVIQFMDLWIKDIQHAKCADIFANLIAKEDMMVILYNLILKHVQQYQKAKCHADLILVKNLCQILETCIEYVNDINNLVNFRDDILKLRLDADDIRLPTFGSIDLWNIPFNRELIRVCNQITIIDDETENDGQCNASNDIVVKLIKQSTKTYPIILTPKSLLIDQPTKALLDLASILNHFILPPLVAFTHQPAHVDIQLVQFNLHLLSSFCQYHLNLSPSGWDTVKTTNIPMTESDLPAVLYYSPETFVHCLTFIMNLREQDEKYGVRLQDWEATLNYIDKFTLIIKYGIATRPSQFRLLQQYFETSLTDLGWKSQLLWYKLVRQAPLRVPIAFFRITGSLNGLFQARNDGNAVQDDDKITGWHHLFKACVLSTELTDALFQQQVQWEYNLLLLWKHPVENGILHNGLRHALHPKFSNSVSTEYPKLLNHFLFKLFDSFDFYTILQDEQYYTDKSMLPILSQLSRNEVQLLKPQTVAEGENSDNNDKLYLYYMSCLVKVIQDITHWGNISKDGQAASYNILKEKLSQDTDINNANIHCYYYPLLNTEKLKSDRALTILTLYHLSSLTVDMNEAQSDIIQRLVMQIIEGIVDMEGRQQYERMLEQQPKKRIANWKKKSKSNNPNCKQMRMRPILNEEETRLLKPVIQAQTYNSEDILQVLGLTTYNNENQNNSNNDDKRTLYFVMSNKKK</sequence>
<keyword evidence="2" id="KW-1185">Reference proteome</keyword>
<protein>
    <submittedName>
        <fullName evidence="1">Uncharacterized protein</fullName>
    </submittedName>
</protein>
<gene>
    <name evidence="1" type="ORF">INT46_006489</name>
</gene>
<evidence type="ECO:0000313" key="2">
    <source>
        <dbReference type="Proteomes" id="UP000650833"/>
    </source>
</evidence>
<evidence type="ECO:0000313" key="1">
    <source>
        <dbReference type="EMBL" id="KAG2190138.1"/>
    </source>
</evidence>
<organism evidence="1 2">
    <name type="scientific">Mucor plumbeus</name>
    <dbReference type="NCBI Taxonomy" id="97098"/>
    <lineage>
        <taxon>Eukaryota</taxon>
        <taxon>Fungi</taxon>
        <taxon>Fungi incertae sedis</taxon>
        <taxon>Mucoromycota</taxon>
        <taxon>Mucoromycotina</taxon>
        <taxon>Mucoromycetes</taxon>
        <taxon>Mucorales</taxon>
        <taxon>Mucorineae</taxon>
        <taxon>Mucoraceae</taxon>
        <taxon>Mucor</taxon>
    </lineage>
</organism>
<accession>A0A8H7QEE0</accession>
<proteinExistence type="predicted"/>